<keyword evidence="2" id="KW-0808">Transferase</keyword>
<accession>A0ABT6EWS8</accession>
<dbReference type="SUPFAM" id="SSF51161">
    <property type="entry name" value="Trimeric LpxA-like enzymes"/>
    <property type="match status" value="1"/>
</dbReference>
<evidence type="ECO:0000313" key="5">
    <source>
        <dbReference type="Proteomes" id="UP001154265"/>
    </source>
</evidence>
<evidence type="ECO:0000313" key="4">
    <source>
        <dbReference type="EMBL" id="MDG2990234.1"/>
    </source>
</evidence>
<feature type="region of interest" description="Disordered" evidence="3">
    <location>
        <begin position="216"/>
        <end position="239"/>
    </location>
</feature>
<evidence type="ECO:0000256" key="1">
    <source>
        <dbReference type="ARBA" id="ARBA00007274"/>
    </source>
</evidence>
<name>A0ABT6EWS8_9SYNE</name>
<dbReference type="EMBL" id="JAKKUT010000002">
    <property type="protein sequence ID" value="MDG2990234.1"/>
    <property type="molecule type" value="Genomic_DNA"/>
</dbReference>
<sequence length="239" mass="26191">MTLEPPFNFLQSMDSQECRPVDMLHSPVSPSLESGVHLDQYSLGDYGPGAPLWQQLLWYYIGSPVIKSSLLPFSGLKVQILRWFGAKLGQGVRIKPGLQVKFPWRLTVGDHCWLGEQVWIDNIAAVTIGDHVCISQNAYLCTGNHDWSDPHFSLRLGPIVLESESWVAARAIVGPGVTVGQGAILSLGSVALRSLEAMTIYVGNPATPVKKRVIQASEAGEGKQHNQPRRKNEQNGNGQ</sequence>
<dbReference type="Proteomes" id="UP001154265">
    <property type="component" value="Unassembled WGS sequence"/>
</dbReference>
<reference evidence="4" key="1">
    <citation type="journal article" date="2022" name="Genome Biol. Evol.">
        <title>A New Gene Family Diagnostic for Intracellular Biomineralization of Amorphous Ca Carbonates by Cyanobacteria.</title>
        <authorList>
            <person name="Benzerara K."/>
            <person name="Duprat E."/>
            <person name="Bitard-Feildel T."/>
            <person name="Caumes G."/>
            <person name="Cassier-Chauvat C."/>
            <person name="Chauvat F."/>
            <person name="Dezi M."/>
            <person name="Diop S.I."/>
            <person name="Gaschignard G."/>
            <person name="Gorgen S."/>
            <person name="Gugger M."/>
            <person name="Lopez-Garcia P."/>
            <person name="Millet M."/>
            <person name="Skouri-Panet F."/>
            <person name="Moreira D."/>
            <person name="Callebaut I."/>
        </authorList>
    </citation>
    <scope>NUCLEOTIDE SEQUENCE</scope>
    <source>
        <strain evidence="4">G9</strain>
    </source>
</reference>
<evidence type="ECO:0000256" key="2">
    <source>
        <dbReference type="ARBA" id="ARBA00022679"/>
    </source>
</evidence>
<dbReference type="PANTHER" id="PTHR23416:SF23">
    <property type="entry name" value="ACETYLTRANSFERASE C18B11.09C-RELATED"/>
    <property type="match status" value="1"/>
</dbReference>
<evidence type="ECO:0000256" key="3">
    <source>
        <dbReference type="SAM" id="MobiDB-lite"/>
    </source>
</evidence>
<comment type="caution">
    <text evidence="4">The sequence shown here is derived from an EMBL/GenBank/DDBJ whole genome shotgun (WGS) entry which is preliminary data.</text>
</comment>
<reference evidence="4" key="2">
    <citation type="submission" date="2022-01" db="EMBL/GenBank/DDBJ databases">
        <authorList>
            <person name="Zivanovic Y."/>
            <person name="Moreira D."/>
            <person name="Lopez-Garcia P."/>
        </authorList>
    </citation>
    <scope>NUCLEOTIDE SEQUENCE</scope>
    <source>
        <strain evidence="4">G9</strain>
    </source>
</reference>
<dbReference type="RefSeq" id="WP_277866149.1">
    <property type="nucleotide sequence ID" value="NZ_JAKKUT010000002.1"/>
</dbReference>
<dbReference type="InterPro" id="IPR011004">
    <property type="entry name" value="Trimer_LpxA-like_sf"/>
</dbReference>
<dbReference type="NCBIfam" id="NF007797">
    <property type="entry name" value="PRK10502.1"/>
    <property type="match status" value="1"/>
</dbReference>
<dbReference type="PANTHER" id="PTHR23416">
    <property type="entry name" value="SIALIC ACID SYNTHASE-RELATED"/>
    <property type="match status" value="1"/>
</dbReference>
<dbReference type="CDD" id="cd05825">
    <property type="entry name" value="LbH_wcaF_like"/>
    <property type="match status" value="1"/>
</dbReference>
<keyword evidence="5" id="KW-1185">Reference proteome</keyword>
<organism evidence="4 5">
    <name type="scientific">Candidatus Synechococcus calcipolaris G9</name>
    <dbReference type="NCBI Taxonomy" id="1497997"/>
    <lineage>
        <taxon>Bacteria</taxon>
        <taxon>Bacillati</taxon>
        <taxon>Cyanobacteriota</taxon>
        <taxon>Cyanophyceae</taxon>
        <taxon>Synechococcales</taxon>
        <taxon>Synechococcaceae</taxon>
        <taxon>Synechococcus</taxon>
    </lineage>
</organism>
<dbReference type="Gene3D" id="2.160.10.10">
    <property type="entry name" value="Hexapeptide repeat proteins"/>
    <property type="match status" value="1"/>
</dbReference>
<comment type="similarity">
    <text evidence="1">Belongs to the transferase hexapeptide repeat family.</text>
</comment>
<dbReference type="InterPro" id="IPR051159">
    <property type="entry name" value="Hexapeptide_acetyltransf"/>
</dbReference>
<protein>
    <submittedName>
        <fullName evidence="4">Colanic acid biosynthesis acetyltransferase</fullName>
    </submittedName>
</protein>
<gene>
    <name evidence="4" type="ORF">L3556_04685</name>
</gene>
<proteinExistence type="inferred from homology"/>